<accession>A0A918E0D7</accession>
<name>A0A918E0D7_9ACTN</name>
<keyword evidence="2" id="KW-1185">Reference proteome</keyword>
<sequence length="87" mass="9147">MVPVNVLTTVGSGSGLAAGQVVLREGVQGRTVRCGRRADLLQGMVGLKTSRWPFVMGASAGNRSKTLRIGLSPYIIALDATLSRFVC</sequence>
<comment type="caution">
    <text evidence="1">The sequence shown here is derived from an EMBL/GenBank/DDBJ whole genome shotgun (WGS) entry which is preliminary data.</text>
</comment>
<protein>
    <submittedName>
        <fullName evidence="1">Uncharacterized protein</fullName>
    </submittedName>
</protein>
<evidence type="ECO:0000313" key="2">
    <source>
        <dbReference type="Proteomes" id="UP000641932"/>
    </source>
</evidence>
<dbReference type="Proteomes" id="UP000641932">
    <property type="component" value="Unassembled WGS sequence"/>
</dbReference>
<proteinExistence type="predicted"/>
<reference evidence="1" key="1">
    <citation type="journal article" date="2014" name="Int. J. Syst. Evol. Microbiol.">
        <title>Complete genome sequence of Corynebacterium casei LMG S-19264T (=DSM 44701T), isolated from a smear-ripened cheese.</title>
        <authorList>
            <consortium name="US DOE Joint Genome Institute (JGI-PGF)"/>
            <person name="Walter F."/>
            <person name="Albersmeier A."/>
            <person name="Kalinowski J."/>
            <person name="Ruckert C."/>
        </authorList>
    </citation>
    <scope>NUCLEOTIDE SEQUENCE</scope>
    <source>
        <strain evidence="1">CGMCC 4.7201</strain>
    </source>
</reference>
<dbReference type="EMBL" id="BMMS01000030">
    <property type="protein sequence ID" value="GGO96800.1"/>
    <property type="molecule type" value="Genomic_DNA"/>
</dbReference>
<reference evidence="1" key="2">
    <citation type="submission" date="2020-09" db="EMBL/GenBank/DDBJ databases">
        <authorList>
            <person name="Sun Q."/>
            <person name="Zhou Y."/>
        </authorList>
    </citation>
    <scope>NUCLEOTIDE SEQUENCE</scope>
    <source>
        <strain evidence="1">CGMCC 4.7201</strain>
    </source>
</reference>
<gene>
    <name evidence="1" type="ORF">GCM10012280_57140</name>
</gene>
<dbReference type="AlphaFoldDB" id="A0A918E0D7"/>
<evidence type="ECO:0000313" key="1">
    <source>
        <dbReference type="EMBL" id="GGO96800.1"/>
    </source>
</evidence>
<organism evidence="1 2">
    <name type="scientific">Wenjunlia tyrosinilytica</name>
    <dbReference type="NCBI Taxonomy" id="1544741"/>
    <lineage>
        <taxon>Bacteria</taxon>
        <taxon>Bacillati</taxon>
        <taxon>Actinomycetota</taxon>
        <taxon>Actinomycetes</taxon>
        <taxon>Kitasatosporales</taxon>
        <taxon>Streptomycetaceae</taxon>
        <taxon>Wenjunlia</taxon>
    </lineage>
</organism>